<dbReference type="GO" id="GO:0030170">
    <property type="term" value="F:pyridoxal phosphate binding"/>
    <property type="evidence" value="ECO:0007669"/>
    <property type="project" value="InterPro"/>
</dbReference>
<dbReference type="InterPro" id="IPR036052">
    <property type="entry name" value="TrpB-like_PALP_sf"/>
</dbReference>
<dbReference type="GO" id="GO:1901605">
    <property type="term" value="P:alpha-amino acid metabolic process"/>
    <property type="evidence" value="ECO:0007669"/>
    <property type="project" value="UniProtKB-ARBA"/>
</dbReference>
<feature type="domain" description="Tryptophan synthase beta chain-like PALP" evidence="3">
    <location>
        <begin position="41"/>
        <end position="350"/>
    </location>
</feature>
<accession>A0A8J6MD70</accession>
<gene>
    <name evidence="4" type="primary">dpaL</name>
    <name evidence="4" type="ORF">H8S11_08000</name>
</gene>
<dbReference type="NCBIfam" id="NF006058">
    <property type="entry name" value="PRK08206.1"/>
    <property type="match status" value="1"/>
</dbReference>
<dbReference type="GO" id="GO:0008838">
    <property type="term" value="F:diaminopropionate ammonia-lyase activity"/>
    <property type="evidence" value="ECO:0007669"/>
    <property type="project" value="UniProtKB-EC"/>
</dbReference>
<dbReference type="PANTHER" id="PTHR42937:SF1">
    <property type="entry name" value="DIAMINOPROPIONATE AMMONIA-LYASE"/>
    <property type="match status" value="1"/>
</dbReference>
<dbReference type="NCBIfam" id="TIGR03528">
    <property type="entry name" value="2_3_DAP_am_ly"/>
    <property type="match status" value="1"/>
</dbReference>
<evidence type="ECO:0000313" key="5">
    <source>
        <dbReference type="Proteomes" id="UP000628736"/>
    </source>
</evidence>
<dbReference type="AlphaFoldDB" id="A0A8J6MD70"/>
<evidence type="ECO:0000256" key="2">
    <source>
        <dbReference type="ARBA" id="ARBA00022898"/>
    </source>
</evidence>
<dbReference type="PANTHER" id="PTHR42937">
    <property type="match status" value="1"/>
</dbReference>
<dbReference type="Gene3D" id="3.40.50.1100">
    <property type="match status" value="2"/>
</dbReference>
<evidence type="ECO:0000313" key="4">
    <source>
        <dbReference type="EMBL" id="MBC5722751.1"/>
    </source>
</evidence>
<comment type="cofactor">
    <cofactor evidence="1">
        <name>pyridoxal 5'-phosphate</name>
        <dbReference type="ChEBI" id="CHEBI:597326"/>
    </cofactor>
</comment>
<keyword evidence="4" id="KW-0456">Lyase</keyword>
<keyword evidence="5" id="KW-1185">Reference proteome</keyword>
<evidence type="ECO:0000256" key="1">
    <source>
        <dbReference type="ARBA" id="ARBA00001933"/>
    </source>
</evidence>
<dbReference type="EMBL" id="JACOPO010000004">
    <property type="protein sequence ID" value="MBC5722751.1"/>
    <property type="molecule type" value="Genomic_DNA"/>
</dbReference>
<name>A0A8J6MD70_9FIRM</name>
<dbReference type="SUPFAM" id="SSF53686">
    <property type="entry name" value="Tryptophan synthase beta subunit-like PLP-dependent enzymes"/>
    <property type="match status" value="1"/>
</dbReference>
<dbReference type="CDD" id="cd00640">
    <property type="entry name" value="Trp-synth-beta_II"/>
    <property type="match status" value="1"/>
</dbReference>
<dbReference type="EC" id="4.3.1.15" evidence="4"/>
<dbReference type="RefSeq" id="WP_186852774.1">
    <property type="nucleotide sequence ID" value="NZ_JACOPO010000004.1"/>
</dbReference>
<dbReference type="NCBIfam" id="TIGR01747">
    <property type="entry name" value="diampropi_NH3ly"/>
    <property type="match status" value="1"/>
</dbReference>
<dbReference type="InterPro" id="IPR019871">
    <property type="entry name" value="DiNH2propionate_NH3-lyase_sub"/>
</dbReference>
<dbReference type="Pfam" id="PF00291">
    <property type="entry name" value="PALP"/>
    <property type="match status" value="1"/>
</dbReference>
<evidence type="ECO:0000259" key="3">
    <source>
        <dbReference type="Pfam" id="PF00291"/>
    </source>
</evidence>
<reference evidence="4" key="1">
    <citation type="submission" date="2020-08" db="EMBL/GenBank/DDBJ databases">
        <title>Genome public.</title>
        <authorList>
            <person name="Liu C."/>
            <person name="Sun Q."/>
        </authorList>
    </citation>
    <scope>NUCLEOTIDE SEQUENCE</scope>
    <source>
        <strain evidence="4">NSJ-23</strain>
    </source>
</reference>
<protein>
    <submittedName>
        <fullName evidence="4">Diaminopropionate ammonia-lyase</fullName>
        <ecNumber evidence="4">4.3.1.15</ecNumber>
    </submittedName>
</protein>
<sequence length="403" mass="43740">MDAPIQAVSLTRKPGGPLAPTAPFGLERARTAQRFHASFPQYAPTPLASLNRLAAHLGVAAIHVKDESRRFSLNAFKVLGGSYAIGRYIARELGLAPEDLTFSLLTSPHVRDRLGQLTFATATDGNHGRGVAWTAAQLGHRSVVRMPKGSSPERLANIRALGADASVTDLNYDDTVRLVQQQAQEQGWVVIQDTAWEGYWDIPAWIMEGYTTMALEAVRQLEDRPPTHLFLQAGVGAMAGSLAAFFADFYGQDRPKVVIVEPHRANCLFHTAQANDGQLHRVDGALDTIMAGLACGEPCSISWDILRDHADHFLSVPDYVAAQGMRVLGAPLPGDPQVISGESGAATLGLVTEVLRRKDLAPLKEALGLGKASRILCFSTEGDTDRENYRNILWDGLWPHPSK</sequence>
<proteinExistence type="predicted"/>
<comment type="caution">
    <text evidence="4">The sequence shown here is derived from an EMBL/GenBank/DDBJ whole genome shotgun (WGS) entry which is preliminary data.</text>
</comment>
<keyword evidence="2" id="KW-0663">Pyridoxal phosphate</keyword>
<dbReference type="Proteomes" id="UP000628736">
    <property type="component" value="Unassembled WGS sequence"/>
</dbReference>
<organism evidence="4 5">
    <name type="scientific">Flintibacter hominis</name>
    <dbReference type="NCBI Taxonomy" id="2763048"/>
    <lineage>
        <taxon>Bacteria</taxon>
        <taxon>Bacillati</taxon>
        <taxon>Bacillota</taxon>
        <taxon>Clostridia</taxon>
        <taxon>Eubacteriales</taxon>
        <taxon>Flintibacter</taxon>
    </lineage>
</organism>
<dbReference type="InterPro" id="IPR010081">
    <property type="entry name" value="DiNH2opropionate_NH3_lyase"/>
</dbReference>
<dbReference type="InterPro" id="IPR001926">
    <property type="entry name" value="TrpB-like_PALP"/>
</dbReference>